<feature type="transmembrane region" description="Helical" evidence="11">
    <location>
        <begin position="195"/>
        <end position="215"/>
    </location>
</feature>
<evidence type="ECO:0000256" key="7">
    <source>
        <dbReference type="ARBA" id="ARBA00022989"/>
    </source>
</evidence>
<evidence type="ECO:0000313" key="13">
    <source>
        <dbReference type="EMBL" id="QZT34090.1"/>
    </source>
</evidence>
<dbReference type="GO" id="GO:0042910">
    <property type="term" value="F:xenobiotic transmembrane transporter activity"/>
    <property type="evidence" value="ECO:0007669"/>
    <property type="project" value="InterPro"/>
</dbReference>
<feature type="transmembrane region" description="Helical" evidence="11">
    <location>
        <begin position="319"/>
        <end position="342"/>
    </location>
</feature>
<evidence type="ECO:0000256" key="11">
    <source>
        <dbReference type="SAM" id="Phobius"/>
    </source>
</evidence>
<keyword evidence="15" id="KW-1185">Reference proteome</keyword>
<keyword evidence="9" id="KW-0046">Antibiotic resistance</keyword>
<evidence type="ECO:0000313" key="12">
    <source>
        <dbReference type="EMBL" id="EGL83316.1"/>
    </source>
</evidence>
<feature type="region of interest" description="Disordered" evidence="10">
    <location>
        <begin position="453"/>
        <end position="477"/>
    </location>
</feature>
<keyword evidence="5" id="KW-1003">Cell membrane</keyword>
<comment type="similarity">
    <text evidence="2">Belongs to the multi antimicrobial extrusion (MATE) (TC 2.A.66.1) family. MepA subfamily.</text>
</comment>
<name>F5L5S4_CALTT</name>
<dbReference type="NCBIfam" id="TIGR00797">
    <property type="entry name" value="matE"/>
    <property type="match status" value="1"/>
</dbReference>
<evidence type="ECO:0000256" key="2">
    <source>
        <dbReference type="ARBA" id="ARBA00008417"/>
    </source>
</evidence>
<keyword evidence="6 11" id="KW-0812">Transmembrane</keyword>
<feature type="transmembrane region" description="Helical" evidence="11">
    <location>
        <begin position="417"/>
        <end position="437"/>
    </location>
</feature>
<evidence type="ECO:0000256" key="9">
    <source>
        <dbReference type="ARBA" id="ARBA00023251"/>
    </source>
</evidence>
<evidence type="ECO:0000256" key="3">
    <source>
        <dbReference type="ARBA" id="ARBA00022106"/>
    </source>
</evidence>
<feature type="transmembrane region" description="Helical" evidence="11">
    <location>
        <begin position="49"/>
        <end position="73"/>
    </location>
</feature>
<proteinExistence type="inferred from homology"/>
<reference evidence="12 14" key="1">
    <citation type="journal article" date="2011" name="J. Bacteriol.">
        <title>Draft genome sequence of the thermoalkaliphilic Caldalkalibacillus thermarum strain TA2.A1.</title>
        <authorList>
            <person name="Kalamorz F."/>
            <person name="Keis S."/>
            <person name="McMillan D.G."/>
            <person name="Olsson K."/>
            <person name="Stanton J.A."/>
            <person name="Stockwell P."/>
            <person name="Black M.A."/>
            <person name="Klingeman D.M."/>
            <person name="Land M.L."/>
            <person name="Han C.S."/>
            <person name="Martin S.L."/>
            <person name="Becher S.A."/>
            <person name="Peddie C.J."/>
            <person name="Morgan H.W."/>
            <person name="Matthies D."/>
            <person name="Preiss L."/>
            <person name="Meier T."/>
            <person name="Brown S.D."/>
            <person name="Cook G.M."/>
        </authorList>
    </citation>
    <scope>NUCLEOTIDE SEQUENCE [LARGE SCALE GENOMIC DNA]</scope>
    <source>
        <strain evidence="12 14">TA2.A1</strain>
    </source>
</reference>
<evidence type="ECO:0000313" key="15">
    <source>
        <dbReference type="Proteomes" id="UP000825179"/>
    </source>
</evidence>
<dbReference type="EMBL" id="AFCE01000114">
    <property type="protein sequence ID" value="EGL83316.1"/>
    <property type="molecule type" value="Genomic_DNA"/>
</dbReference>
<keyword evidence="7 11" id="KW-1133">Transmembrane helix</keyword>
<feature type="transmembrane region" description="Helical" evidence="11">
    <location>
        <begin position="235"/>
        <end position="259"/>
    </location>
</feature>
<feature type="transmembrane region" description="Helical" evidence="11">
    <location>
        <begin position="166"/>
        <end position="189"/>
    </location>
</feature>
<evidence type="ECO:0000256" key="5">
    <source>
        <dbReference type="ARBA" id="ARBA00022475"/>
    </source>
</evidence>
<dbReference type="InterPro" id="IPR051327">
    <property type="entry name" value="MATE_MepA_subfamily"/>
</dbReference>
<dbReference type="InterPro" id="IPR045070">
    <property type="entry name" value="MATE_MepA-like"/>
</dbReference>
<feature type="transmembrane region" description="Helical" evidence="11">
    <location>
        <begin position="94"/>
        <end position="117"/>
    </location>
</feature>
<keyword evidence="8 11" id="KW-0472">Membrane</keyword>
<dbReference type="OrthoDB" id="9811110at2"/>
<evidence type="ECO:0000256" key="4">
    <source>
        <dbReference type="ARBA" id="ARBA00022448"/>
    </source>
</evidence>
<dbReference type="CDD" id="cd13143">
    <property type="entry name" value="MATE_MepA_like"/>
    <property type="match status" value="1"/>
</dbReference>
<feature type="transmembrane region" description="Helical" evidence="11">
    <location>
        <begin position="137"/>
        <end position="154"/>
    </location>
</feature>
<keyword evidence="4" id="KW-0813">Transport</keyword>
<comment type="subcellular location">
    <subcellularLocation>
        <location evidence="1">Cell membrane</location>
        <topology evidence="1">Multi-pass membrane protein</topology>
    </subcellularLocation>
</comment>
<dbReference type="PANTHER" id="PTHR43823">
    <property type="entry name" value="SPORULATION PROTEIN YKVU"/>
    <property type="match status" value="1"/>
</dbReference>
<dbReference type="Proteomes" id="UP000825179">
    <property type="component" value="Chromosome"/>
</dbReference>
<reference evidence="13" key="3">
    <citation type="submission" date="2021-08" db="EMBL/GenBank/DDBJ databases">
        <authorList>
            <person name="de Jong S."/>
            <person name="van den Broek M."/>
            <person name="Merkel A."/>
            <person name="de la Torre Cortes P."/>
            <person name="Kalamorz F."/>
            <person name="Cook G."/>
            <person name="van Loosdrecht M."/>
            <person name="McMillan D."/>
        </authorList>
    </citation>
    <scope>NUCLEOTIDE SEQUENCE</scope>
    <source>
        <strain evidence="13">TA2.A1</strain>
    </source>
</reference>
<dbReference type="GO" id="GO:0046677">
    <property type="term" value="P:response to antibiotic"/>
    <property type="evidence" value="ECO:0007669"/>
    <property type="project" value="UniProtKB-KW"/>
</dbReference>
<evidence type="ECO:0000256" key="1">
    <source>
        <dbReference type="ARBA" id="ARBA00004651"/>
    </source>
</evidence>
<dbReference type="eggNOG" id="COG0534">
    <property type="taxonomic scope" value="Bacteria"/>
</dbReference>
<organism evidence="12 14">
    <name type="scientific">Caldalkalibacillus thermarum (strain TA2.A1)</name>
    <dbReference type="NCBI Taxonomy" id="986075"/>
    <lineage>
        <taxon>Bacteria</taxon>
        <taxon>Bacillati</taxon>
        <taxon>Bacillota</taxon>
        <taxon>Bacilli</taxon>
        <taxon>Bacillales</taxon>
        <taxon>Bacillaceae</taxon>
        <taxon>Caldalkalibacillus</taxon>
    </lineage>
</organism>
<dbReference type="PIRSF" id="PIRSF006603">
    <property type="entry name" value="DinF"/>
    <property type="match status" value="1"/>
</dbReference>
<dbReference type="Pfam" id="PF01554">
    <property type="entry name" value="MatE"/>
    <property type="match status" value="2"/>
</dbReference>
<dbReference type="KEGG" id="cthu:HUR95_01240"/>
<feature type="transmembrane region" description="Helical" evidence="11">
    <location>
        <begin position="362"/>
        <end position="383"/>
    </location>
</feature>
<dbReference type="RefSeq" id="WP_007503930.1">
    <property type="nucleotide sequence ID" value="NZ_AFCE01000114.1"/>
</dbReference>
<accession>F5L5S4</accession>
<gene>
    <name evidence="12" type="ORF">CathTA2_1137</name>
    <name evidence="13" type="ORF">HUR95_01240</name>
</gene>
<evidence type="ECO:0000313" key="14">
    <source>
        <dbReference type="Proteomes" id="UP000010716"/>
    </source>
</evidence>
<protein>
    <recommendedName>
        <fullName evidence="3">Multidrug export protein MepA</fullName>
    </recommendedName>
</protein>
<reference evidence="13 15" key="2">
    <citation type="journal article" date="2020" name="Extremophiles">
        <title>Genomic analysis of Caldalkalibacillus thermarum TA2.A1 reveals aerobic alkaliphilic metabolism and evolutionary hallmarks linking alkaliphilic bacteria and plant life.</title>
        <authorList>
            <person name="de Jong S.I."/>
            <person name="van den Broek M.A."/>
            <person name="Merkel A.Y."/>
            <person name="de la Torre Cortes P."/>
            <person name="Kalamorz F."/>
            <person name="Cook G.M."/>
            <person name="van Loosdrecht M.C.M."/>
            <person name="McMillan D.G.G."/>
        </authorList>
    </citation>
    <scope>NUCLEOTIDE SEQUENCE [LARGE SCALE GENOMIC DNA]</scope>
    <source>
        <strain evidence="13 15">TA2.A1</strain>
    </source>
</reference>
<dbReference type="Proteomes" id="UP000010716">
    <property type="component" value="Unassembled WGS sequence"/>
</dbReference>
<dbReference type="AlphaFoldDB" id="F5L5S4"/>
<evidence type="ECO:0000256" key="10">
    <source>
        <dbReference type="SAM" id="MobiDB-lite"/>
    </source>
</evidence>
<dbReference type="EMBL" id="CP082237">
    <property type="protein sequence ID" value="QZT34090.1"/>
    <property type="molecule type" value="Genomic_DNA"/>
</dbReference>
<feature type="transmembrane region" description="Helical" evidence="11">
    <location>
        <begin position="390"/>
        <end position="411"/>
    </location>
</feature>
<dbReference type="InterPro" id="IPR002528">
    <property type="entry name" value="MATE_fam"/>
</dbReference>
<evidence type="ECO:0000256" key="8">
    <source>
        <dbReference type="ARBA" id="ARBA00023136"/>
    </source>
</evidence>
<dbReference type="GO" id="GO:0015297">
    <property type="term" value="F:antiporter activity"/>
    <property type="evidence" value="ECO:0007669"/>
    <property type="project" value="InterPro"/>
</dbReference>
<dbReference type="PANTHER" id="PTHR43823:SF3">
    <property type="entry name" value="MULTIDRUG EXPORT PROTEIN MEPA"/>
    <property type="match status" value="1"/>
</dbReference>
<dbReference type="InterPro" id="IPR048279">
    <property type="entry name" value="MdtK-like"/>
</dbReference>
<dbReference type="GO" id="GO:0005886">
    <property type="term" value="C:plasma membrane"/>
    <property type="evidence" value="ECO:0007669"/>
    <property type="project" value="UniProtKB-SubCell"/>
</dbReference>
<evidence type="ECO:0000256" key="6">
    <source>
        <dbReference type="ARBA" id="ARBA00022692"/>
    </source>
</evidence>
<feature type="transmembrane region" description="Helical" evidence="11">
    <location>
        <begin position="20"/>
        <end position="43"/>
    </location>
</feature>
<sequence length="477" mass="51513">MKIQSERLGKEPIPKLLARLSIPAMVGMFVMALYNVVDAIFIARSVGTIGVAAVSIAFPVQLIVMSIAGAIGIGGASVISRRLGAQKTEEANRVFGNVISMVLMVSLAGVIAGLSFIEPLLYVFGASETILPYARDYLGIILFGTVFFAFGFSMNNIVRSEGNAKMAMLTMVISAGLNMLLTPVFIFGFGWGIKGAAGATVLAQAITALYLVYYFKSGKSSLTFKPANLRPDLGLLKQIFAIGSSAFAHQVAGSIMFVIANHMLVTHGGDLAVAVFGMIHRIIMFTILPMLGIMQGTAPIVGYNYGAQLYQRVSETIKLAYKVSTLIGLVVFALVMTFPHLFLRIFTNDPEVLEMGTTALRFIFALCMTIGIQMVTGGVFQALGKARAALILSMARQVLFLIPLLFILPPFWGLTGIWLAFPLADLLAFCLALFYLYRYKNLFFNQNQEPPAGHLQHQGSPADLHKGTVQKPSVPSA</sequence>